<evidence type="ECO:0000313" key="1">
    <source>
        <dbReference type="Ensembl" id="ENSMLUP00000020499.1"/>
    </source>
</evidence>
<reference evidence="1" key="2">
    <citation type="submission" date="2025-08" db="UniProtKB">
        <authorList>
            <consortium name="Ensembl"/>
        </authorList>
    </citation>
    <scope>IDENTIFICATION</scope>
</reference>
<accession>G1Q9W6</accession>
<evidence type="ECO:0000313" key="2">
    <source>
        <dbReference type="Proteomes" id="UP000001074"/>
    </source>
</evidence>
<reference evidence="1 2" key="1">
    <citation type="journal article" date="2011" name="Nature">
        <title>A high-resolution map of human evolutionary constraint using 29 mammals.</title>
        <authorList>
            <person name="Lindblad-Toh K."/>
            <person name="Garber M."/>
            <person name="Zuk O."/>
            <person name="Lin M.F."/>
            <person name="Parker B.J."/>
            <person name="Washietl S."/>
            <person name="Kheradpour P."/>
            <person name="Ernst J."/>
            <person name="Jordan G."/>
            <person name="Mauceli E."/>
            <person name="Ward L.D."/>
            <person name="Lowe C.B."/>
            <person name="Holloway A.K."/>
            <person name="Clamp M."/>
            <person name="Gnerre S."/>
            <person name="Alfoldi J."/>
            <person name="Beal K."/>
            <person name="Chang J."/>
            <person name="Clawson H."/>
            <person name="Cuff J."/>
            <person name="Di Palma F."/>
            <person name="Fitzgerald S."/>
            <person name="Flicek P."/>
            <person name="Guttman M."/>
            <person name="Hubisz M.J."/>
            <person name="Jaffe D.B."/>
            <person name="Jungreis I."/>
            <person name="Kent W.J."/>
            <person name="Kostka D."/>
            <person name="Lara M."/>
            <person name="Martins A.L."/>
            <person name="Massingham T."/>
            <person name="Moltke I."/>
            <person name="Raney B.J."/>
            <person name="Rasmussen M.D."/>
            <person name="Robinson J."/>
            <person name="Stark A."/>
            <person name="Vilella A.J."/>
            <person name="Wen J."/>
            <person name="Xie X."/>
            <person name="Zody M.C."/>
            <person name="Baldwin J."/>
            <person name="Bloom T."/>
            <person name="Chin C.W."/>
            <person name="Heiman D."/>
            <person name="Nicol R."/>
            <person name="Nusbaum C."/>
            <person name="Young S."/>
            <person name="Wilkinson J."/>
            <person name="Worley K.C."/>
            <person name="Kovar C.L."/>
            <person name="Muzny D.M."/>
            <person name="Gibbs R.A."/>
            <person name="Cree A."/>
            <person name="Dihn H.H."/>
            <person name="Fowler G."/>
            <person name="Jhangiani S."/>
            <person name="Joshi V."/>
            <person name="Lee S."/>
            <person name="Lewis L.R."/>
            <person name="Nazareth L.V."/>
            <person name="Okwuonu G."/>
            <person name="Santibanez J."/>
            <person name="Warren W.C."/>
            <person name="Mardis E.R."/>
            <person name="Weinstock G.M."/>
            <person name="Wilson R.K."/>
            <person name="Delehaunty K."/>
            <person name="Dooling D."/>
            <person name="Fronik C."/>
            <person name="Fulton L."/>
            <person name="Fulton B."/>
            <person name="Graves T."/>
            <person name="Minx P."/>
            <person name="Sodergren E."/>
            <person name="Birney E."/>
            <person name="Margulies E.H."/>
            <person name="Herrero J."/>
            <person name="Green E.D."/>
            <person name="Haussler D."/>
            <person name="Siepel A."/>
            <person name="Goldman N."/>
            <person name="Pollard K.S."/>
            <person name="Pedersen J.S."/>
            <person name="Lander E.S."/>
            <person name="Kellis M."/>
        </authorList>
    </citation>
    <scope>NUCLEOTIDE SEQUENCE [LARGE SCALE GENOMIC DNA]</scope>
</reference>
<proteinExistence type="predicted"/>
<dbReference type="InParanoid" id="G1Q9W6"/>
<dbReference type="EMBL" id="AAPE02008283">
    <property type="status" value="NOT_ANNOTATED_CDS"/>
    <property type="molecule type" value="Genomic_DNA"/>
</dbReference>
<organism evidence="1 2">
    <name type="scientific">Myotis lucifugus</name>
    <name type="common">Little brown bat</name>
    <dbReference type="NCBI Taxonomy" id="59463"/>
    <lineage>
        <taxon>Eukaryota</taxon>
        <taxon>Metazoa</taxon>
        <taxon>Chordata</taxon>
        <taxon>Craniata</taxon>
        <taxon>Vertebrata</taxon>
        <taxon>Euteleostomi</taxon>
        <taxon>Mammalia</taxon>
        <taxon>Eutheria</taxon>
        <taxon>Laurasiatheria</taxon>
        <taxon>Chiroptera</taxon>
        <taxon>Yangochiroptera</taxon>
        <taxon>Vespertilionidae</taxon>
        <taxon>Myotis</taxon>
    </lineage>
</organism>
<dbReference type="Ensembl" id="ENSMLUT00000025568.1">
    <property type="protein sequence ID" value="ENSMLUP00000020499.1"/>
    <property type="gene ID" value="ENSMLUG00000026349.1"/>
</dbReference>
<dbReference type="Proteomes" id="UP000001074">
    <property type="component" value="Unassembled WGS sequence"/>
</dbReference>
<sequence length="51" mass="5941">ANYYLQHFLDELPIIMEALILLPNPTCIASPHTTRLPPKRDLPIFKQIKQQ</sequence>
<dbReference type="HOGENOM" id="CLU_3111733_0_0_1"/>
<protein>
    <submittedName>
        <fullName evidence="1">Uncharacterized protein</fullName>
    </submittedName>
</protein>
<keyword evidence="2" id="KW-1185">Reference proteome</keyword>
<dbReference type="AlphaFoldDB" id="G1Q9W6"/>
<name>G1Q9W6_MYOLU</name>
<reference evidence="1" key="3">
    <citation type="submission" date="2025-09" db="UniProtKB">
        <authorList>
            <consortium name="Ensembl"/>
        </authorList>
    </citation>
    <scope>IDENTIFICATION</scope>
</reference>